<name>A0ABD2WU10_9HYME</name>
<gene>
    <name evidence="1" type="ORF">TKK_009639</name>
</gene>
<reference evidence="1 2" key="1">
    <citation type="journal article" date="2024" name="bioRxiv">
        <title>A reference genome for Trichogramma kaykai: A tiny desert-dwelling parasitoid wasp with competing sex-ratio distorters.</title>
        <authorList>
            <person name="Culotta J."/>
            <person name="Lindsey A.R."/>
        </authorList>
    </citation>
    <scope>NUCLEOTIDE SEQUENCE [LARGE SCALE GENOMIC DNA]</scope>
    <source>
        <strain evidence="1 2">KSX58</strain>
    </source>
</reference>
<dbReference type="EMBL" id="JBJJXI010000071">
    <property type="protein sequence ID" value="KAL3396478.1"/>
    <property type="molecule type" value="Genomic_DNA"/>
</dbReference>
<protein>
    <submittedName>
        <fullName evidence="1">Uncharacterized protein</fullName>
    </submittedName>
</protein>
<evidence type="ECO:0000313" key="2">
    <source>
        <dbReference type="Proteomes" id="UP001627154"/>
    </source>
</evidence>
<dbReference type="AlphaFoldDB" id="A0ABD2WU10"/>
<keyword evidence="2" id="KW-1185">Reference proteome</keyword>
<accession>A0ABD2WU10</accession>
<dbReference type="Proteomes" id="UP001627154">
    <property type="component" value="Unassembled WGS sequence"/>
</dbReference>
<proteinExistence type="predicted"/>
<organism evidence="1 2">
    <name type="scientific">Trichogramma kaykai</name>
    <dbReference type="NCBI Taxonomy" id="54128"/>
    <lineage>
        <taxon>Eukaryota</taxon>
        <taxon>Metazoa</taxon>
        <taxon>Ecdysozoa</taxon>
        <taxon>Arthropoda</taxon>
        <taxon>Hexapoda</taxon>
        <taxon>Insecta</taxon>
        <taxon>Pterygota</taxon>
        <taxon>Neoptera</taxon>
        <taxon>Endopterygota</taxon>
        <taxon>Hymenoptera</taxon>
        <taxon>Apocrita</taxon>
        <taxon>Proctotrupomorpha</taxon>
        <taxon>Chalcidoidea</taxon>
        <taxon>Trichogrammatidae</taxon>
        <taxon>Trichogramma</taxon>
    </lineage>
</organism>
<sequence length="132" mass="15136">MGELKCVCCFAMISENAQVRESRIFGSSSAGVAARDLHLVECTKYETRALIRSCARALLQITNVFNVRYINLSIGVEKSEPRLRARETLCSGRGARKIFRNSSCLRLVHDSRVACIYIYIYIYIYICQERRQ</sequence>
<evidence type="ECO:0000313" key="1">
    <source>
        <dbReference type="EMBL" id="KAL3396478.1"/>
    </source>
</evidence>
<comment type="caution">
    <text evidence="1">The sequence shown here is derived from an EMBL/GenBank/DDBJ whole genome shotgun (WGS) entry which is preliminary data.</text>
</comment>